<proteinExistence type="predicted"/>
<dbReference type="RefSeq" id="WP_024267426.1">
    <property type="nucleotide sequence ID" value="NC_023035.1"/>
</dbReference>
<dbReference type="SUPFAM" id="SSF47598">
    <property type="entry name" value="Ribbon-helix-helix"/>
    <property type="match status" value="1"/>
</dbReference>
<gene>
    <name evidence="2" type="ORF">L21SP2_1093</name>
</gene>
<dbReference type="OrthoDB" id="7063628at2"/>
<accession>V5WFD8</accession>
<dbReference type="GO" id="GO:0006355">
    <property type="term" value="P:regulation of DNA-templated transcription"/>
    <property type="evidence" value="ECO:0007669"/>
    <property type="project" value="InterPro"/>
</dbReference>
<reference evidence="2 3" key="1">
    <citation type="journal article" date="2015" name="Stand. Genomic Sci.">
        <title>Complete genome sequence and description of Salinispira pacifica gen. nov., sp. nov., a novel spirochaete isolated form a hypersaline microbial mat.</title>
        <authorList>
            <person name="Ben Hania W."/>
            <person name="Joseph M."/>
            <person name="Schumann P."/>
            <person name="Bunk B."/>
            <person name="Fiebig A."/>
            <person name="Sproer C."/>
            <person name="Klenk H.P."/>
            <person name="Fardeau M.L."/>
            <person name="Spring S."/>
        </authorList>
    </citation>
    <scope>NUCLEOTIDE SEQUENCE [LARGE SCALE GENOMIC DNA]</scope>
    <source>
        <strain evidence="2 3">L21-RPul-D2</strain>
    </source>
</reference>
<dbReference type="InterPro" id="IPR010985">
    <property type="entry name" value="Ribbon_hlx_hlx"/>
</dbReference>
<dbReference type="Pfam" id="PF01402">
    <property type="entry name" value="RHH_1"/>
    <property type="match status" value="1"/>
</dbReference>
<evidence type="ECO:0000313" key="2">
    <source>
        <dbReference type="EMBL" id="AHC14498.1"/>
    </source>
</evidence>
<keyword evidence="3" id="KW-1185">Reference proteome</keyword>
<dbReference type="eggNOG" id="COG3905">
    <property type="taxonomic scope" value="Bacteria"/>
</dbReference>
<dbReference type="InterPro" id="IPR002145">
    <property type="entry name" value="CopG"/>
</dbReference>
<protein>
    <recommendedName>
        <fullName evidence="1">Ribbon-helix-helix protein CopG domain-containing protein</fullName>
    </recommendedName>
</protein>
<dbReference type="AlphaFoldDB" id="V5WFD8"/>
<dbReference type="STRING" id="1307761.L21SP2_1093"/>
<dbReference type="Proteomes" id="UP000018680">
    <property type="component" value="Chromosome"/>
</dbReference>
<dbReference type="KEGG" id="slr:L21SP2_1093"/>
<dbReference type="HOGENOM" id="CLU_173961_0_0_12"/>
<evidence type="ECO:0000313" key="3">
    <source>
        <dbReference type="Proteomes" id="UP000018680"/>
    </source>
</evidence>
<dbReference type="EMBL" id="CP006939">
    <property type="protein sequence ID" value="AHC14498.1"/>
    <property type="molecule type" value="Genomic_DNA"/>
</dbReference>
<organism evidence="2 3">
    <name type="scientific">Salinispira pacifica</name>
    <dbReference type="NCBI Taxonomy" id="1307761"/>
    <lineage>
        <taxon>Bacteria</taxon>
        <taxon>Pseudomonadati</taxon>
        <taxon>Spirochaetota</taxon>
        <taxon>Spirochaetia</taxon>
        <taxon>Spirochaetales</taxon>
        <taxon>Spirochaetaceae</taxon>
        <taxon>Salinispira</taxon>
    </lineage>
</organism>
<name>V5WFD8_9SPIO</name>
<feature type="domain" description="Ribbon-helix-helix protein CopG" evidence="1">
    <location>
        <begin position="2"/>
        <end position="38"/>
    </location>
</feature>
<evidence type="ECO:0000259" key="1">
    <source>
        <dbReference type="Pfam" id="PF01402"/>
    </source>
</evidence>
<sequence>MTTVRLNDEIDNKLAQIIEVEKTTKSEIIKKAISEYYEFHYQSKPPYELGLEFFGKYGAGSNLSSEYKYRLKEQLNAKHSH</sequence>